<protein>
    <recommendedName>
        <fullName evidence="5">Farnesoic acid O-methyl transferase domain-containing protein</fullName>
    </recommendedName>
</protein>
<comment type="caution">
    <text evidence="3">The sequence shown here is derived from an EMBL/GenBank/DDBJ whole genome shotgun (WGS) entry which is preliminary data.</text>
</comment>
<feature type="domain" description="Apple" evidence="1">
    <location>
        <begin position="119"/>
        <end position="162"/>
    </location>
</feature>
<evidence type="ECO:0000313" key="4">
    <source>
        <dbReference type="Proteomes" id="UP000596742"/>
    </source>
</evidence>
<sequence length="185" mass="20369">MDKQAALYEICIGGSGGTKIFLRRQDATFKDVVNNVLGDGSTQCGSFQPFWISWQHGNIKIGKGLSVDSQVVIDWRDPNPFIIHGLGVRTGIGQSGQWIIYMEAIGYFCLHTETRGTMELIKTTLATEYDCPHLCHIIPNCMGFNFNVHTSQCELISAGGNMLTSTASGWKFGTKCFQGKCFACL</sequence>
<gene>
    <name evidence="3" type="ORF">MGAL_10B087290</name>
</gene>
<dbReference type="Pfam" id="PF12248">
    <property type="entry name" value="Methyltransf_FA"/>
    <property type="match status" value="1"/>
</dbReference>
<evidence type="ECO:0000259" key="1">
    <source>
        <dbReference type="Pfam" id="PF00024"/>
    </source>
</evidence>
<dbReference type="InterPro" id="IPR003609">
    <property type="entry name" value="Pan_app"/>
</dbReference>
<accession>A0A8B6FHU0</accession>
<dbReference type="Proteomes" id="UP000596742">
    <property type="component" value="Unassembled WGS sequence"/>
</dbReference>
<dbReference type="Pfam" id="PF00024">
    <property type="entry name" value="PAN_1"/>
    <property type="match status" value="1"/>
</dbReference>
<dbReference type="OrthoDB" id="6092539at2759"/>
<reference evidence="3" key="1">
    <citation type="submission" date="2018-11" db="EMBL/GenBank/DDBJ databases">
        <authorList>
            <person name="Alioto T."/>
            <person name="Alioto T."/>
        </authorList>
    </citation>
    <scope>NUCLEOTIDE SEQUENCE</scope>
</reference>
<organism evidence="3 4">
    <name type="scientific">Mytilus galloprovincialis</name>
    <name type="common">Mediterranean mussel</name>
    <dbReference type="NCBI Taxonomy" id="29158"/>
    <lineage>
        <taxon>Eukaryota</taxon>
        <taxon>Metazoa</taxon>
        <taxon>Spiralia</taxon>
        <taxon>Lophotrochozoa</taxon>
        <taxon>Mollusca</taxon>
        <taxon>Bivalvia</taxon>
        <taxon>Autobranchia</taxon>
        <taxon>Pteriomorphia</taxon>
        <taxon>Mytilida</taxon>
        <taxon>Mytiloidea</taxon>
        <taxon>Mytilidae</taxon>
        <taxon>Mytilinae</taxon>
        <taxon>Mytilus</taxon>
    </lineage>
</organism>
<evidence type="ECO:0008006" key="5">
    <source>
        <dbReference type="Google" id="ProtNLM"/>
    </source>
</evidence>
<evidence type="ECO:0000313" key="3">
    <source>
        <dbReference type="EMBL" id="VDI50416.1"/>
    </source>
</evidence>
<evidence type="ECO:0000259" key="2">
    <source>
        <dbReference type="Pfam" id="PF12248"/>
    </source>
</evidence>
<feature type="domain" description="Farnesoic acid O-methyl transferase" evidence="2">
    <location>
        <begin position="4"/>
        <end position="100"/>
    </location>
</feature>
<dbReference type="AlphaFoldDB" id="A0A8B6FHU0"/>
<dbReference type="InterPro" id="IPR022041">
    <property type="entry name" value="Methyltransf_FA"/>
</dbReference>
<dbReference type="EMBL" id="UYJE01006950">
    <property type="protein sequence ID" value="VDI50416.1"/>
    <property type="molecule type" value="Genomic_DNA"/>
</dbReference>
<keyword evidence="4" id="KW-1185">Reference proteome</keyword>
<name>A0A8B6FHU0_MYTGA</name>
<proteinExistence type="predicted"/>